<feature type="compositionally biased region" description="Low complexity" evidence="1">
    <location>
        <begin position="506"/>
        <end position="532"/>
    </location>
</feature>
<protein>
    <submittedName>
        <fullName evidence="4">Choice-of-anchor M domain-containing protein</fullName>
    </submittedName>
</protein>
<keyword evidence="2" id="KW-1133">Transmembrane helix</keyword>
<accession>A0AAW9HRT9</accession>
<dbReference type="RefSeq" id="WP_308806621.1">
    <property type="nucleotide sequence ID" value="NZ_CAMYCL010000006.1"/>
</dbReference>
<gene>
    <name evidence="4" type="ORF">R6G80_06340</name>
</gene>
<keyword evidence="2" id="KW-0472">Membrane</keyword>
<feature type="chain" id="PRO_5043970480" evidence="3">
    <location>
        <begin position="28"/>
        <end position="1053"/>
    </location>
</feature>
<dbReference type="NCBIfam" id="NF038134">
    <property type="entry name" value="choice_anch_M"/>
    <property type="match status" value="4"/>
</dbReference>
<dbReference type="InterPro" id="IPR022435">
    <property type="entry name" value="Surface-anchored_actinobac"/>
</dbReference>
<evidence type="ECO:0000256" key="2">
    <source>
        <dbReference type="SAM" id="Phobius"/>
    </source>
</evidence>
<evidence type="ECO:0000313" key="5">
    <source>
        <dbReference type="Proteomes" id="UP001281731"/>
    </source>
</evidence>
<name>A0AAW9HRT9_9ACTO</name>
<dbReference type="EMBL" id="JAWNGC010000007">
    <property type="protein sequence ID" value="MDY5155342.1"/>
    <property type="molecule type" value="Genomic_DNA"/>
</dbReference>
<keyword evidence="3" id="KW-0732">Signal</keyword>
<feature type="region of interest" description="Disordered" evidence="1">
    <location>
        <begin position="468"/>
        <end position="552"/>
    </location>
</feature>
<dbReference type="AlphaFoldDB" id="A0AAW9HRT9"/>
<organism evidence="4 5">
    <name type="scientific">Actinotignum urinale</name>
    <dbReference type="NCBI Taxonomy" id="190146"/>
    <lineage>
        <taxon>Bacteria</taxon>
        <taxon>Bacillati</taxon>
        <taxon>Actinomycetota</taxon>
        <taxon>Actinomycetes</taxon>
        <taxon>Actinomycetales</taxon>
        <taxon>Actinomycetaceae</taxon>
        <taxon>Actinotignum</taxon>
    </lineage>
</organism>
<feature type="compositionally biased region" description="Pro residues" evidence="1">
    <location>
        <begin position="533"/>
        <end position="543"/>
    </location>
</feature>
<keyword evidence="2" id="KW-0812">Transmembrane</keyword>
<sequence>MKITRAIATATTLFTALLPLASTPAFADTETGTPPVVATQSHVDAPKTFWENNTFTLKSELRGKLYPLEKTINWVGKGYGNRNKRQQYIWNMPSDPAIQILKKHGERWYRAPSVPQGHDPIWAGFGADSNIPKDSFRDAAFSLDIVGFEGPGRMEMFNYYEGFLNRYLSSHETWLRSAFLTAGEHSHNETLFTKPGRYKILYRTTARDKATGKIISSPTTPLAWQVGGNNPESDSPIALHERFAQARESADSSTKQATYTFSMKPHAGGANDGDEQLTDLSFQASDTNISGTVAFLIDGYHLAEVPVNNGVATWSEMIGSGSSQFQAVFIPAENSGAKPWASQPMTYEFEQGEVSTDSETGDAQIMQAQTQDPAPAFTAKEYTPSNYSVTTTSRPLTDDKFETRIQMGDPKAHVRITGGYYSSESAAAPDCPIEGYPNEQGILSFTNDRECEGGMLKLNVTPHPLVKASSGTVTGKNPLDSEVEQHESGTFNTWDKASGPTDQPSEKPSPSATPTTTPTTKPDGSPSSTPSAQPSPKPSPSATPTPDSGTTRLNILDSKVLLSKGHVDIQAHMANGKFVALLHDDTLEHATTSVNRTLDSVALAMDDSTKQKRPTTGIFAKPEANFLPAEFYYTDQSWDGHHIWPGWSTVGLPADVKDPVLEISPATTPQGGGYHLFTVDGLRGEINHLIDSAAGKTTMQVPVGTHAHASWAFTKPGVYKLNVRYTALVNGTRTQTEPQQLTFLVGNTAIADYKAGKVTSGEKKPSSEKGTTTNGSSSSANSSGSGNVSAPQGDTSATAMKQIGAAMKKLASPKPATKKVCKVTTKVGDSHTIPANTHVHPNWVFTKEGTYKVRITQTATLKNGTKVSAPMTLTFNVGGQGNANEGHYDAGAAISGEKLRAVIKDPSEKWHDNVESFSFGLGAKAQATAPEGIDFIAKKGEKIWMISSAQVAGVPWLGVNTMHPSLVSETTGGVTWKLESVDGPGAMAVFTSGNLGAVVGEKWFGGLSTSCSNVGASGGNLANTGVKITGISVLALVLLSLGGSTVAMVRKQD</sequence>
<reference evidence="4" key="1">
    <citation type="submission" date="2023-10" db="EMBL/GenBank/DDBJ databases">
        <title>Whole Genome based description of the genera Actinobaculum and Actinotignum reveals a complex phylogenetic relationship within the species included in the genus Actinotignum.</title>
        <authorList>
            <person name="Jensen C.S."/>
            <person name="Dargis R."/>
            <person name="Kemp M."/>
            <person name="Christensen J.J."/>
        </authorList>
    </citation>
    <scope>NUCLEOTIDE SEQUENCE</scope>
    <source>
        <strain evidence="4">SLA_B511</strain>
    </source>
</reference>
<evidence type="ECO:0000313" key="4">
    <source>
        <dbReference type="EMBL" id="MDY5155342.1"/>
    </source>
</evidence>
<evidence type="ECO:0000256" key="1">
    <source>
        <dbReference type="SAM" id="MobiDB-lite"/>
    </source>
</evidence>
<dbReference type="NCBIfam" id="TIGR03769">
    <property type="entry name" value="P_ac_wall_RPT"/>
    <property type="match status" value="3"/>
</dbReference>
<feature type="compositionally biased region" description="Polar residues" evidence="1">
    <location>
        <begin position="488"/>
        <end position="503"/>
    </location>
</feature>
<feature type="transmembrane region" description="Helical" evidence="2">
    <location>
        <begin position="1028"/>
        <end position="1049"/>
    </location>
</feature>
<proteinExistence type="predicted"/>
<dbReference type="Proteomes" id="UP001281731">
    <property type="component" value="Unassembled WGS sequence"/>
</dbReference>
<comment type="caution">
    <text evidence="4">The sequence shown here is derived from an EMBL/GenBank/DDBJ whole genome shotgun (WGS) entry which is preliminary data.</text>
</comment>
<evidence type="ECO:0000256" key="3">
    <source>
        <dbReference type="SAM" id="SignalP"/>
    </source>
</evidence>
<feature type="signal peptide" evidence="3">
    <location>
        <begin position="1"/>
        <end position="27"/>
    </location>
</feature>
<feature type="compositionally biased region" description="Low complexity" evidence="1">
    <location>
        <begin position="768"/>
        <end position="789"/>
    </location>
</feature>
<feature type="region of interest" description="Disordered" evidence="1">
    <location>
        <begin position="756"/>
        <end position="795"/>
    </location>
</feature>